<keyword evidence="2" id="KW-1185">Reference proteome</keyword>
<dbReference type="AlphaFoldDB" id="A0AAV7PAG1"/>
<reference evidence="1" key="1">
    <citation type="journal article" date="2022" name="bioRxiv">
        <title>Sequencing and chromosome-scale assembly of the giantPleurodeles waltlgenome.</title>
        <authorList>
            <person name="Brown T."/>
            <person name="Elewa A."/>
            <person name="Iarovenko S."/>
            <person name="Subramanian E."/>
            <person name="Araus A.J."/>
            <person name="Petzold A."/>
            <person name="Susuki M."/>
            <person name="Suzuki K.-i.T."/>
            <person name="Hayashi T."/>
            <person name="Toyoda A."/>
            <person name="Oliveira C."/>
            <person name="Osipova E."/>
            <person name="Leigh N.D."/>
            <person name="Simon A."/>
            <person name="Yun M.H."/>
        </authorList>
    </citation>
    <scope>NUCLEOTIDE SEQUENCE</scope>
    <source>
        <strain evidence="1">20211129_DDA</strain>
        <tissue evidence="1">Liver</tissue>
    </source>
</reference>
<feature type="non-terminal residue" evidence="1">
    <location>
        <position position="1"/>
    </location>
</feature>
<sequence length="51" mass="5698">RRVDLCVVIVWAYFCWRDGVGLVIARLSLAFGVADFCGCLYFGGFRVVGHN</sequence>
<gene>
    <name evidence="1" type="ORF">NDU88_002311</name>
</gene>
<evidence type="ECO:0000313" key="2">
    <source>
        <dbReference type="Proteomes" id="UP001066276"/>
    </source>
</evidence>
<protein>
    <submittedName>
        <fullName evidence="1">Uncharacterized protein</fullName>
    </submittedName>
</protein>
<dbReference type="Proteomes" id="UP001066276">
    <property type="component" value="Chromosome 7"/>
</dbReference>
<organism evidence="1 2">
    <name type="scientific">Pleurodeles waltl</name>
    <name type="common">Iberian ribbed newt</name>
    <dbReference type="NCBI Taxonomy" id="8319"/>
    <lineage>
        <taxon>Eukaryota</taxon>
        <taxon>Metazoa</taxon>
        <taxon>Chordata</taxon>
        <taxon>Craniata</taxon>
        <taxon>Vertebrata</taxon>
        <taxon>Euteleostomi</taxon>
        <taxon>Amphibia</taxon>
        <taxon>Batrachia</taxon>
        <taxon>Caudata</taxon>
        <taxon>Salamandroidea</taxon>
        <taxon>Salamandridae</taxon>
        <taxon>Pleurodelinae</taxon>
        <taxon>Pleurodeles</taxon>
    </lineage>
</organism>
<feature type="non-terminal residue" evidence="1">
    <location>
        <position position="51"/>
    </location>
</feature>
<name>A0AAV7PAG1_PLEWA</name>
<proteinExistence type="predicted"/>
<accession>A0AAV7PAG1</accession>
<dbReference type="EMBL" id="JANPWB010000011">
    <property type="protein sequence ID" value="KAJ1123844.1"/>
    <property type="molecule type" value="Genomic_DNA"/>
</dbReference>
<evidence type="ECO:0000313" key="1">
    <source>
        <dbReference type="EMBL" id="KAJ1123844.1"/>
    </source>
</evidence>
<comment type="caution">
    <text evidence="1">The sequence shown here is derived from an EMBL/GenBank/DDBJ whole genome shotgun (WGS) entry which is preliminary data.</text>
</comment>